<dbReference type="InterPro" id="IPR000792">
    <property type="entry name" value="Tscrpt_reg_LuxR_C"/>
</dbReference>
<keyword evidence="1 5" id="KW-0597">Phosphoprotein</keyword>
<dbReference type="InterPro" id="IPR039420">
    <property type="entry name" value="WalR-like"/>
</dbReference>
<dbReference type="CDD" id="cd06170">
    <property type="entry name" value="LuxR_C_like"/>
    <property type="match status" value="1"/>
</dbReference>
<dbReference type="Pfam" id="PF00072">
    <property type="entry name" value="Response_reg"/>
    <property type="match status" value="1"/>
</dbReference>
<evidence type="ECO:0000313" key="8">
    <source>
        <dbReference type="EMBL" id="APH03859.1"/>
    </source>
</evidence>
<feature type="modified residue" description="4-aspartylphosphate" evidence="5">
    <location>
        <position position="55"/>
    </location>
</feature>
<dbReference type="InterPro" id="IPR058245">
    <property type="entry name" value="NreC/VraR/RcsB-like_REC"/>
</dbReference>
<evidence type="ECO:0000259" key="6">
    <source>
        <dbReference type="PROSITE" id="PS50043"/>
    </source>
</evidence>
<sequence>MLYILVIDDHPAVREGTKAILEAEEGVKVDCLAPPYTIEVLKKIDFSQYDVLLMDLNLGDVNGMDLSVEILRLSTKSKIILYTGYDVEDYFEEALQIGIYGAVSKTESKDKLLDYIRHAIEGEIVLSYDYFKKVLTQNEIHTKKKETHEYIFSDREVAILQEVEKGLTNQEIADSLHLSKRTIEYSLTAIFNKLNVSSRTEAVLIAKSKGLLD</sequence>
<name>A0A1L3MND6_9BACI</name>
<feature type="domain" description="Response regulatory" evidence="7">
    <location>
        <begin position="3"/>
        <end position="120"/>
    </location>
</feature>
<dbReference type="OrthoDB" id="118459at2"/>
<dbReference type="RefSeq" id="WP_072578653.1">
    <property type="nucleotide sequence ID" value="NZ_CP016020.1"/>
</dbReference>
<dbReference type="STRING" id="1547283.A9C19_03275"/>
<dbReference type="EMBL" id="CP016020">
    <property type="protein sequence ID" value="APH03859.1"/>
    <property type="molecule type" value="Genomic_DNA"/>
</dbReference>
<keyword evidence="3 8" id="KW-0238">DNA-binding</keyword>
<dbReference type="PROSITE" id="PS50110">
    <property type="entry name" value="RESPONSE_REGULATORY"/>
    <property type="match status" value="1"/>
</dbReference>
<evidence type="ECO:0000256" key="5">
    <source>
        <dbReference type="PROSITE-ProRule" id="PRU00169"/>
    </source>
</evidence>
<dbReference type="CDD" id="cd17535">
    <property type="entry name" value="REC_NarL-like"/>
    <property type="match status" value="1"/>
</dbReference>
<evidence type="ECO:0000256" key="2">
    <source>
        <dbReference type="ARBA" id="ARBA00023015"/>
    </source>
</evidence>
<evidence type="ECO:0000313" key="9">
    <source>
        <dbReference type="Proteomes" id="UP000181936"/>
    </source>
</evidence>
<dbReference type="PROSITE" id="PS00622">
    <property type="entry name" value="HTH_LUXR_1"/>
    <property type="match status" value="1"/>
</dbReference>
<dbReference type="PRINTS" id="PR00038">
    <property type="entry name" value="HTHLUXR"/>
</dbReference>
<dbReference type="GO" id="GO:0000160">
    <property type="term" value="P:phosphorelay signal transduction system"/>
    <property type="evidence" value="ECO:0007669"/>
    <property type="project" value="InterPro"/>
</dbReference>
<protein>
    <submittedName>
        <fullName evidence="8">DNA-binding response regulator</fullName>
    </submittedName>
</protein>
<dbReference type="InterPro" id="IPR011006">
    <property type="entry name" value="CheY-like_superfamily"/>
</dbReference>
<dbReference type="GO" id="GO:0003677">
    <property type="term" value="F:DNA binding"/>
    <property type="evidence" value="ECO:0007669"/>
    <property type="project" value="UniProtKB-KW"/>
</dbReference>
<dbReference type="Proteomes" id="UP000181936">
    <property type="component" value="Chromosome"/>
</dbReference>
<dbReference type="SUPFAM" id="SSF52172">
    <property type="entry name" value="CheY-like"/>
    <property type="match status" value="1"/>
</dbReference>
<evidence type="ECO:0000256" key="1">
    <source>
        <dbReference type="ARBA" id="ARBA00022553"/>
    </source>
</evidence>
<proteinExistence type="predicted"/>
<evidence type="ECO:0000256" key="4">
    <source>
        <dbReference type="ARBA" id="ARBA00023163"/>
    </source>
</evidence>
<reference evidence="8 9" key="1">
    <citation type="journal article" date="2016" name="Sci. Rep.">
        <title>Complete genome sequence and transcriptomic analysis of a novel marine strain Bacillus weihaiensis reveals the mechanism of brown algae degradation.</title>
        <authorList>
            <person name="Zhu Y."/>
            <person name="Chen P."/>
            <person name="Bao Y."/>
            <person name="Men Y."/>
            <person name="Zeng Y."/>
            <person name="Yang J."/>
            <person name="Sun J."/>
            <person name="Sun Y."/>
        </authorList>
    </citation>
    <scope>NUCLEOTIDE SEQUENCE [LARGE SCALE GENOMIC DNA]</scope>
    <source>
        <strain evidence="8 9">Alg07</strain>
    </source>
</reference>
<dbReference type="InterPro" id="IPR001789">
    <property type="entry name" value="Sig_transdc_resp-reg_receiver"/>
</dbReference>
<accession>A0A1L3MND6</accession>
<keyword evidence="2" id="KW-0805">Transcription regulation</keyword>
<evidence type="ECO:0000256" key="3">
    <source>
        <dbReference type="ARBA" id="ARBA00023125"/>
    </source>
</evidence>
<dbReference type="PANTHER" id="PTHR43214:SF1">
    <property type="entry name" value="TRANSCRIPTIONAL REGULATORY PROTEIN COMA"/>
    <property type="match status" value="1"/>
</dbReference>
<dbReference type="SMART" id="SM00421">
    <property type="entry name" value="HTH_LUXR"/>
    <property type="match status" value="1"/>
</dbReference>
<dbReference type="Pfam" id="PF00196">
    <property type="entry name" value="GerE"/>
    <property type="match status" value="1"/>
</dbReference>
<evidence type="ECO:0000259" key="7">
    <source>
        <dbReference type="PROSITE" id="PS50110"/>
    </source>
</evidence>
<dbReference type="AlphaFoldDB" id="A0A1L3MND6"/>
<dbReference type="GO" id="GO:0006355">
    <property type="term" value="P:regulation of DNA-templated transcription"/>
    <property type="evidence" value="ECO:0007669"/>
    <property type="project" value="InterPro"/>
</dbReference>
<keyword evidence="4" id="KW-0804">Transcription</keyword>
<feature type="domain" description="HTH luxR-type" evidence="6">
    <location>
        <begin position="145"/>
        <end position="210"/>
    </location>
</feature>
<dbReference type="PROSITE" id="PS50043">
    <property type="entry name" value="HTH_LUXR_2"/>
    <property type="match status" value="1"/>
</dbReference>
<dbReference type="PANTHER" id="PTHR43214">
    <property type="entry name" value="TWO-COMPONENT RESPONSE REGULATOR"/>
    <property type="match status" value="1"/>
</dbReference>
<dbReference type="Gene3D" id="3.40.50.2300">
    <property type="match status" value="1"/>
</dbReference>
<keyword evidence="9" id="KW-1185">Reference proteome</keyword>
<organism evidence="8 9">
    <name type="scientific">Bacillus weihaiensis</name>
    <dbReference type="NCBI Taxonomy" id="1547283"/>
    <lineage>
        <taxon>Bacteria</taxon>
        <taxon>Bacillati</taxon>
        <taxon>Bacillota</taxon>
        <taxon>Bacilli</taxon>
        <taxon>Bacillales</taxon>
        <taxon>Bacillaceae</taxon>
        <taxon>Bacillus</taxon>
    </lineage>
</organism>
<dbReference type="KEGG" id="bwh:A9C19_03275"/>
<gene>
    <name evidence="8" type="ORF">A9C19_03275</name>
</gene>
<dbReference type="SMART" id="SM00448">
    <property type="entry name" value="REC"/>
    <property type="match status" value="1"/>
</dbReference>